<dbReference type="eggNOG" id="arCOG07484">
    <property type="taxonomic scope" value="Archaea"/>
</dbReference>
<dbReference type="RefSeq" id="WP_011762732.1">
    <property type="nucleotide sequence ID" value="NC_008701.1"/>
</dbReference>
<dbReference type="STRING" id="384616.Pisl_0982"/>
<keyword evidence="1" id="KW-0472">Membrane</keyword>
<reference evidence="2" key="1">
    <citation type="submission" date="2006-12" db="EMBL/GenBank/DDBJ databases">
        <title>Complete sequence of Pyrobaculum islandicum DSM 4184.</title>
        <authorList>
            <person name="Copeland A."/>
            <person name="Lucas S."/>
            <person name="Lapidus A."/>
            <person name="Barry K."/>
            <person name="Detter J.C."/>
            <person name="Glavina del Rio T."/>
            <person name="Dalin E."/>
            <person name="Tice H."/>
            <person name="Pitluck S."/>
            <person name="Meincke L."/>
            <person name="Brettin T."/>
            <person name="Bruce D."/>
            <person name="Han C."/>
            <person name="Tapia R."/>
            <person name="Gilna P."/>
            <person name="Schmutz J."/>
            <person name="Larimer F."/>
            <person name="Land M."/>
            <person name="Hauser L."/>
            <person name="Kyrpides N."/>
            <person name="Mikhailova N."/>
            <person name="Cozen A.E."/>
            <person name="Fitz-Gibbon S.T."/>
            <person name="House C.H."/>
            <person name="Saltikov C."/>
            <person name="Lowe T."/>
            <person name="Richardson P."/>
        </authorList>
    </citation>
    <scope>NUCLEOTIDE SEQUENCE [LARGE SCALE GENOMIC DNA]</scope>
    <source>
        <strain evidence="2">DSM 4184</strain>
    </source>
</reference>
<evidence type="ECO:0000313" key="3">
    <source>
        <dbReference type="Proteomes" id="UP000002595"/>
    </source>
</evidence>
<sequence>MRKFILLLLLSLLLSAGYIDKLSISLRQCLCMAPQWLYLDIWAHINAEPPVGLKLYWYDDSWKGFCNVGNGVEVYNICSVPYGVKAIALSLIQGDREVDRIEIWGIGPANVSCVVTPSLRVINRTSSIEPPMAVVSLKSTMMNNIAVYFQAYNYSVERVISIRNLNPCDDYVIRLYYYGVYPPWRITAVGNYTPAITVTKTETATSTITVSVPVTTTYTYTVVQTVTEREVVTATITTTRAYTETVLIREIDFRSIILAFLGVAMFAMSLILFMLARKRR</sequence>
<dbReference type="EMBL" id="CP000504">
    <property type="protein sequence ID" value="ABL88157.1"/>
    <property type="molecule type" value="Genomic_DNA"/>
</dbReference>
<evidence type="ECO:0000256" key="1">
    <source>
        <dbReference type="SAM" id="Phobius"/>
    </source>
</evidence>
<name>A1RT75_PYRIL</name>
<keyword evidence="3" id="KW-1185">Reference proteome</keyword>
<dbReference type="KEGG" id="pis:Pisl_0982"/>
<keyword evidence="1" id="KW-1133">Transmembrane helix</keyword>
<dbReference type="HOGENOM" id="CLU_996118_0_0_2"/>
<dbReference type="GeneID" id="4618343"/>
<organism evidence="2 3">
    <name type="scientific">Pyrobaculum islandicum (strain DSM 4184 / JCM 9189 / GEO3)</name>
    <dbReference type="NCBI Taxonomy" id="384616"/>
    <lineage>
        <taxon>Archaea</taxon>
        <taxon>Thermoproteota</taxon>
        <taxon>Thermoprotei</taxon>
        <taxon>Thermoproteales</taxon>
        <taxon>Thermoproteaceae</taxon>
        <taxon>Pyrobaculum</taxon>
    </lineage>
</organism>
<protein>
    <submittedName>
        <fullName evidence="2">Uncharacterized protein</fullName>
    </submittedName>
</protein>
<dbReference type="Proteomes" id="UP000002595">
    <property type="component" value="Chromosome"/>
</dbReference>
<dbReference type="AlphaFoldDB" id="A1RT75"/>
<keyword evidence="1" id="KW-0812">Transmembrane</keyword>
<proteinExistence type="predicted"/>
<evidence type="ECO:0000313" key="2">
    <source>
        <dbReference type="EMBL" id="ABL88157.1"/>
    </source>
</evidence>
<feature type="transmembrane region" description="Helical" evidence="1">
    <location>
        <begin position="256"/>
        <end position="276"/>
    </location>
</feature>
<dbReference type="OrthoDB" id="29103at2157"/>
<gene>
    <name evidence="2" type="ordered locus">Pisl_0982</name>
</gene>
<accession>A1RT75</accession>